<name>A0A7W7QDW8_9PSEU</name>
<keyword evidence="4" id="KW-1015">Disulfide bond</keyword>
<evidence type="ECO:0000256" key="1">
    <source>
        <dbReference type="ARBA" id="ARBA00004196"/>
    </source>
</evidence>
<dbReference type="PROSITE" id="PS51257">
    <property type="entry name" value="PROKAR_LIPOPROTEIN"/>
    <property type="match status" value="1"/>
</dbReference>
<dbReference type="Gene3D" id="3.40.30.10">
    <property type="entry name" value="Glutaredoxin"/>
    <property type="match status" value="1"/>
</dbReference>
<dbReference type="GO" id="GO:0016853">
    <property type="term" value="F:isomerase activity"/>
    <property type="evidence" value="ECO:0007669"/>
    <property type="project" value="UniProtKB-KW"/>
</dbReference>
<evidence type="ECO:0000256" key="2">
    <source>
        <dbReference type="ARBA" id="ARBA00022748"/>
    </source>
</evidence>
<evidence type="ECO:0000256" key="4">
    <source>
        <dbReference type="ARBA" id="ARBA00023157"/>
    </source>
</evidence>
<keyword evidence="2" id="KW-0201">Cytochrome c-type biogenesis</keyword>
<dbReference type="GO" id="GO:0016209">
    <property type="term" value="F:antioxidant activity"/>
    <property type="evidence" value="ECO:0007669"/>
    <property type="project" value="InterPro"/>
</dbReference>
<dbReference type="Pfam" id="PF00578">
    <property type="entry name" value="AhpC-TSA"/>
    <property type="match status" value="1"/>
</dbReference>
<dbReference type="CDD" id="cd02966">
    <property type="entry name" value="TlpA_like_family"/>
    <property type="match status" value="1"/>
</dbReference>
<dbReference type="SUPFAM" id="SSF52833">
    <property type="entry name" value="Thioredoxin-like"/>
    <property type="match status" value="1"/>
</dbReference>
<accession>A0A7W7QDW8</accession>
<dbReference type="InterPro" id="IPR036249">
    <property type="entry name" value="Thioredoxin-like_sf"/>
</dbReference>
<dbReference type="RefSeq" id="WP_184815838.1">
    <property type="nucleotide sequence ID" value="NZ_JACHJQ010000011.1"/>
</dbReference>
<evidence type="ECO:0000256" key="3">
    <source>
        <dbReference type="ARBA" id="ARBA00022968"/>
    </source>
</evidence>
<evidence type="ECO:0000259" key="7">
    <source>
        <dbReference type="PROSITE" id="PS51352"/>
    </source>
</evidence>
<dbReference type="GO" id="GO:0016491">
    <property type="term" value="F:oxidoreductase activity"/>
    <property type="evidence" value="ECO:0007669"/>
    <property type="project" value="InterPro"/>
</dbReference>
<gene>
    <name evidence="8" type="ORF">FHR82_008112</name>
</gene>
<keyword evidence="5" id="KW-0676">Redox-active center</keyword>
<sequence length="191" mass="21067">MKRIAVLLAAVLAVTGCSTGTDAVATGSEFNFVSPGGQTDITYEGDERQQIPEMRGDSLMEEGTQLTLSSYEGEVVVLNIWGAWCPPCRAEAPQLQKVHEDYEDKGVQVLGIDFRDYDRDAPADFMRNFGLTYPSIYDPSGRSLLPLKGYPRATVPSTIVLDKDHRVAAIFLRDLLAEDLTPLIDRLLAEK</sequence>
<feature type="chain" id="PRO_5039707802" evidence="6">
    <location>
        <begin position="24"/>
        <end position="191"/>
    </location>
</feature>
<dbReference type="GO" id="GO:0017004">
    <property type="term" value="P:cytochrome complex assembly"/>
    <property type="evidence" value="ECO:0007669"/>
    <property type="project" value="UniProtKB-KW"/>
</dbReference>
<dbReference type="PROSITE" id="PS00194">
    <property type="entry name" value="THIOREDOXIN_1"/>
    <property type="match status" value="1"/>
</dbReference>
<dbReference type="GO" id="GO:0030313">
    <property type="term" value="C:cell envelope"/>
    <property type="evidence" value="ECO:0007669"/>
    <property type="project" value="UniProtKB-SubCell"/>
</dbReference>
<dbReference type="AlphaFoldDB" id="A0A7W7QDW8"/>
<dbReference type="InterPro" id="IPR050553">
    <property type="entry name" value="Thioredoxin_ResA/DsbE_sf"/>
</dbReference>
<keyword evidence="8" id="KW-0413">Isomerase</keyword>
<evidence type="ECO:0000256" key="5">
    <source>
        <dbReference type="ARBA" id="ARBA00023284"/>
    </source>
</evidence>
<comment type="subcellular location">
    <subcellularLocation>
        <location evidence="1">Cell envelope</location>
    </subcellularLocation>
</comment>
<dbReference type="PROSITE" id="PS51352">
    <property type="entry name" value="THIOREDOXIN_2"/>
    <property type="match status" value="1"/>
</dbReference>
<reference evidence="8 9" key="1">
    <citation type="submission" date="2020-08" db="EMBL/GenBank/DDBJ databases">
        <title>Genomic Encyclopedia of Type Strains, Phase III (KMG-III): the genomes of soil and plant-associated and newly described type strains.</title>
        <authorList>
            <person name="Whitman W."/>
        </authorList>
    </citation>
    <scope>NUCLEOTIDE SEQUENCE [LARGE SCALE GENOMIC DNA]</scope>
    <source>
        <strain evidence="8 9">CECT 8960</strain>
    </source>
</reference>
<comment type="caution">
    <text evidence="8">The sequence shown here is derived from an EMBL/GenBank/DDBJ whole genome shotgun (WGS) entry which is preliminary data.</text>
</comment>
<dbReference type="EMBL" id="JACHJQ010000011">
    <property type="protein sequence ID" value="MBB4911841.1"/>
    <property type="molecule type" value="Genomic_DNA"/>
</dbReference>
<evidence type="ECO:0000313" key="8">
    <source>
        <dbReference type="EMBL" id="MBB4911841.1"/>
    </source>
</evidence>
<feature type="signal peptide" evidence="6">
    <location>
        <begin position="1"/>
        <end position="23"/>
    </location>
</feature>
<dbReference type="PANTHER" id="PTHR42852:SF6">
    <property type="entry name" value="THIOL:DISULFIDE INTERCHANGE PROTEIN DSBE"/>
    <property type="match status" value="1"/>
</dbReference>
<dbReference type="Proteomes" id="UP000520767">
    <property type="component" value="Unassembled WGS sequence"/>
</dbReference>
<organism evidence="8 9">
    <name type="scientific">Actinophytocola algeriensis</name>
    <dbReference type="NCBI Taxonomy" id="1768010"/>
    <lineage>
        <taxon>Bacteria</taxon>
        <taxon>Bacillati</taxon>
        <taxon>Actinomycetota</taxon>
        <taxon>Actinomycetes</taxon>
        <taxon>Pseudonocardiales</taxon>
        <taxon>Pseudonocardiaceae</taxon>
    </lineage>
</organism>
<dbReference type="InterPro" id="IPR013766">
    <property type="entry name" value="Thioredoxin_domain"/>
</dbReference>
<keyword evidence="9" id="KW-1185">Reference proteome</keyword>
<evidence type="ECO:0000313" key="9">
    <source>
        <dbReference type="Proteomes" id="UP000520767"/>
    </source>
</evidence>
<keyword evidence="6" id="KW-0732">Signal</keyword>
<protein>
    <submittedName>
        <fullName evidence="8">Thiol-disulfide isomerase/thioredoxin</fullName>
    </submittedName>
</protein>
<feature type="domain" description="Thioredoxin" evidence="7">
    <location>
        <begin position="45"/>
        <end position="189"/>
    </location>
</feature>
<proteinExistence type="predicted"/>
<dbReference type="InterPro" id="IPR000866">
    <property type="entry name" value="AhpC/TSA"/>
</dbReference>
<evidence type="ECO:0000256" key="6">
    <source>
        <dbReference type="SAM" id="SignalP"/>
    </source>
</evidence>
<keyword evidence="3" id="KW-0735">Signal-anchor</keyword>
<dbReference type="InterPro" id="IPR017937">
    <property type="entry name" value="Thioredoxin_CS"/>
</dbReference>
<keyword evidence="3" id="KW-0812">Transmembrane</keyword>
<dbReference type="PANTHER" id="PTHR42852">
    <property type="entry name" value="THIOL:DISULFIDE INTERCHANGE PROTEIN DSBE"/>
    <property type="match status" value="1"/>
</dbReference>